<dbReference type="PANTHER" id="PTHR11941">
    <property type="entry name" value="ENOYL-COA HYDRATASE-RELATED"/>
    <property type="match status" value="1"/>
</dbReference>
<name>A0A317PGX2_9HYPH</name>
<dbReference type="PANTHER" id="PTHR11941:SF54">
    <property type="entry name" value="ENOYL-COA HYDRATASE, MITOCHONDRIAL"/>
    <property type="match status" value="1"/>
</dbReference>
<proteinExistence type="predicted"/>
<evidence type="ECO:0000256" key="1">
    <source>
        <dbReference type="SAM" id="MobiDB-lite"/>
    </source>
</evidence>
<dbReference type="AlphaFoldDB" id="A0A317PGX2"/>
<dbReference type="GO" id="GO:0006635">
    <property type="term" value="P:fatty acid beta-oxidation"/>
    <property type="evidence" value="ECO:0007669"/>
    <property type="project" value="TreeGrafter"/>
</dbReference>
<sequence>MTEPLVLVDDRGDHAVITLNRPAKRNAMSRASRAALLNALRALESGPRVIIITGAGEAFCAGMDLKEQAADREAGVQTANSEWRDVNIAIRQHPAVIIAAVNGFALGGGLTLINVCDLAIAADSASMGMPEITFATYPGLAGPSTQLSLARKRAAWMILTGERINGKTAEEWGIVNRCVPAGELMPTAEALARRIAGYDPAALAASKRALDIVPASISDWRQAFDFGELTNAAIRERTDAQRGGLARFGAGEKSSGQGRQQP</sequence>
<evidence type="ECO:0000313" key="3">
    <source>
        <dbReference type="Proteomes" id="UP000246352"/>
    </source>
</evidence>
<dbReference type="GO" id="GO:0003824">
    <property type="term" value="F:catalytic activity"/>
    <property type="evidence" value="ECO:0007669"/>
    <property type="project" value="UniProtKB-ARBA"/>
</dbReference>
<dbReference type="Pfam" id="PF00378">
    <property type="entry name" value="ECH_1"/>
    <property type="match status" value="1"/>
</dbReference>
<dbReference type="Proteomes" id="UP000246352">
    <property type="component" value="Unassembled WGS sequence"/>
</dbReference>
<gene>
    <name evidence="2" type="ORF">DFR52_104122</name>
</gene>
<dbReference type="OrthoDB" id="9775794at2"/>
<evidence type="ECO:0000313" key="2">
    <source>
        <dbReference type="EMBL" id="PWV98832.1"/>
    </source>
</evidence>
<comment type="caution">
    <text evidence="2">The sequence shown here is derived from an EMBL/GenBank/DDBJ whole genome shotgun (WGS) entry which is preliminary data.</text>
</comment>
<keyword evidence="3" id="KW-1185">Reference proteome</keyword>
<dbReference type="InterPro" id="IPR029045">
    <property type="entry name" value="ClpP/crotonase-like_dom_sf"/>
</dbReference>
<dbReference type="RefSeq" id="WP_110033006.1">
    <property type="nucleotide sequence ID" value="NZ_QGTR01000004.1"/>
</dbReference>
<dbReference type="Gene3D" id="3.90.226.10">
    <property type="entry name" value="2-enoyl-CoA Hydratase, Chain A, domain 1"/>
    <property type="match status" value="1"/>
</dbReference>
<feature type="region of interest" description="Disordered" evidence="1">
    <location>
        <begin position="243"/>
        <end position="262"/>
    </location>
</feature>
<dbReference type="EMBL" id="QGTR01000004">
    <property type="protein sequence ID" value="PWV98832.1"/>
    <property type="molecule type" value="Genomic_DNA"/>
</dbReference>
<accession>A0A317PGX2</accession>
<protein>
    <submittedName>
        <fullName evidence="2">Vanillin synthase /trans-feruloyl-CoA hydratase</fullName>
    </submittedName>
</protein>
<reference evidence="2 3" key="1">
    <citation type="submission" date="2018-05" db="EMBL/GenBank/DDBJ databases">
        <title>Genomic Encyclopedia of Type Strains, Phase IV (KMG-IV): sequencing the most valuable type-strain genomes for metagenomic binning, comparative biology and taxonomic classification.</title>
        <authorList>
            <person name="Goeker M."/>
        </authorList>
    </citation>
    <scope>NUCLEOTIDE SEQUENCE [LARGE SCALE GENOMIC DNA]</scope>
    <source>
        <strain evidence="2 3">DSM 16791</strain>
    </source>
</reference>
<dbReference type="CDD" id="cd06558">
    <property type="entry name" value="crotonase-like"/>
    <property type="match status" value="1"/>
</dbReference>
<dbReference type="InterPro" id="IPR001753">
    <property type="entry name" value="Enoyl-CoA_hydra/iso"/>
</dbReference>
<dbReference type="SUPFAM" id="SSF52096">
    <property type="entry name" value="ClpP/crotonase"/>
    <property type="match status" value="1"/>
</dbReference>
<organism evidence="2 3">
    <name type="scientific">Hoeflea marina</name>
    <dbReference type="NCBI Taxonomy" id="274592"/>
    <lineage>
        <taxon>Bacteria</taxon>
        <taxon>Pseudomonadati</taxon>
        <taxon>Pseudomonadota</taxon>
        <taxon>Alphaproteobacteria</taxon>
        <taxon>Hyphomicrobiales</taxon>
        <taxon>Rhizobiaceae</taxon>
        <taxon>Hoeflea</taxon>
    </lineage>
</organism>